<accession>A0ABV2TDD5</accession>
<dbReference type="EMBL" id="JBEXAC010000002">
    <property type="protein sequence ID" value="MET7000645.1"/>
    <property type="molecule type" value="Genomic_DNA"/>
</dbReference>
<comment type="caution">
    <text evidence="1">The sequence shown here is derived from an EMBL/GenBank/DDBJ whole genome shotgun (WGS) entry which is preliminary data.</text>
</comment>
<gene>
    <name evidence="1" type="ORF">ABR189_24895</name>
</gene>
<dbReference type="RefSeq" id="WP_354663199.1">
    <property type="nucleotide sequence ID" value="NZ_JBEXAC010000002.1"/>
</dbReference>
<dbReference type="InterPro" id="IPR036162">
    <property type="entry name" value="Resolvase-like_N_sf"/>
</dbReference>
<sequence length="154" mass="18007">MKMKVADLLIRARCADHHEQDQLLKTQEILLQKFCLKKEIKIRRTIVVHGPADAFHLPPWRNYLKNLRRSKTQPDYLLFTNWDRFSRRLNKSLPFIAELATIGVKPMSTGECENGVDLFTHLLSHSILEDLQNGISNRSTRIKEGIQLARKYKQ</sequence>
<dbReference type="Proteomes" id="UP001549749">
    <property type="component" value="Unassembled WGS sequence"/>
</dbReference>
<organism evidence="1 2">
    <name type="scientific">Chitinophaga defluvii</name>
    <dbReference type="NCBI Taxonomy" id="3163343"/>
    <lineage>
        <taxon>Bacteria</taxon>
        <taxon>Pseudomonadati</taxon>
        <taxon>Bacteroidota</taxon>
        <taxon>Chitinophagia</taxon>
        <taxon>Chitinophagales</taxon>
        <taxon>Chitinophagaceae</taxon>
        <taxon>Chitinophaga</taxon>
    </lineage>
</organism>
<reference evidence="1 2" key="1">
    <citation type="submission" date="2024-06" db="EMBL/GenBank/DDBJ databases">
        <title>Chitinophaga defluvii sp. nov., isolated from municipal sewage.</title>
        <authorList>
            <person name="Zhang L."/>
        </authorList>
    </citation>
    <scope>NUCLEOTIDE SEQUENCE [LARGE SCALE GENOMIC DNA]</scope>
    <source>
        <strain evidence="1 2">H8</strain>
    </source>
</reference>
<name>A0ABV2TDD5_9BACT</name>
<dbReference type="SUPFAM" id="SSF53041">
    <property type="entry name" value="Resolvase-like"/>
    <property type="match status" value="1"/>
</dbReference>
<protein>
    <submittedName>
        <fullName evidence="1">Recombinase family protein</fullName>
    </submittedName>
</protein>
<evidence type="ECO:0000313" key="2">
    <source>
        <dbReference type="Proteomes" id="UP001549749"/>
    </source>
</evidence>
<keyword evidence="2" id="KW-1185">Reference proteome</keyword>
<proteinExistence type="predicted"/>
<evidence type="ECO:0000313" key="1">
    <source>
        <dbReference type="EMBL" id="MET7000645.1"/>
    </source>
</evidence>
<dbReference type="Gene3D" id="3.40.50.1390">
    <property type="entry name" value="Resolvase, N-terminal catalytic domain"/>
    <property type="match status" value="1"/>
</dbReference>